<organism evidence="3 4">
    <name type="scientific">Devosia pacifica</name>
    <dbReference type="NCBI Taxonomy" id="1335967"/>
    <lineage>
        <taxon>Bacteria</taxon>
        <taxon>Pseudomonadati</taxon>
        <taxon>Pseudomonadota</taxon>
        <taxon>Alphaproteobacteria</taxon>
        <taxon>Hyphomicrobiales</taxon>
        <taxon>Devosiaceae</taxon>
        <taxon>Devosia</taxon>
    </lineage>
</organism>
<comment type="caution">
    <text evidence="3">The sequence shown here is derived from an EMBL/GenBank/DDBJ whole genome shotgun (WGS) entry which is preliminary data.</text>
</comment>
<evidence type="ECO:0000256" key="1">
    <source>
        <dbReference type="ARBA" id="ARBA00038310"/>
    </source>
</evidence>
<gene>
    <name evidence="3" type="ORF">GCM10007989_12230</name>
</gene>
<comment type="similarity">
    <text evidence="1">Belongs to the metallo-dependent hydrolases superfamily.</text>
</comment>
<evidence type="ECO:0000259" key="2">
    <source>
        <dbReference type="Pfam" id="PF04909"/>
    </source>
</evidence>
<dbReference type="AlphaFoldDB" id="A0A918S0T5"/>
<reference evidence="3" key="1">
    <citation type="journal article" date="2014" name="Int. J. Syst. Evol. Microbiol.">
        <title>Complete genome sequence of Corynebacterium casei LMG S-19264T (=DSM 44701T), isolated from a smear-ripened cheese.</title>
        <authorList>
            <consortium name="US DOE Joint Genome Institute (JGI-PGF)"/>
            <person name="Walter F."/>
            <person name="Albersmeier A."/>
            <person name="Kalinowski J."/>
            <person name="Ruckert C."/>
        </authorList>
    </citation>
    <scope>NUCLEOTIDE SEQUENCE</scope>
    <source>
        <strain evidence="3">KCTC 32437</strain>
    </source>
</reference>
<evidence type="ECO:0000313" key="4">
    <source>
        <dbReference type="Proteomes" id="UP000646579"/>
    </source>
</evidence>
<proteinExistence type="inferred from homology"/>
<keyword evidence="4" id="KW-1185">Reference proteome</keyword>
<protein>
    <submittedName>
        <fullName evidence="3">Amidohydrolase</fullName>
    </submittedName>
</protein>
<name>A0A918S0T5_9HYPH</name>
<reference evidence="3" key="2">
    <citation type="submission" date="2020-09" db="EMBL/GenBank/DDBJ databases">
        <authorList>
            <person name="Sun Q."/>
            <person name="Kim S."/>
        </authorList>
    </citation>
    <scope>NUCLEOTIDE SEQUENCE</scope>
    <source>
        <strain evidence="3">KCTC 32437</strain>
    </source>
</reference>
<feature type="domain" description="Amidohydrolase-related" evidence="2">
    <location>
        <begin position="4"/>
        <end position="274"/>
    </location>
</feature>
<dbReference type="InterPro" id="IPR006680">
    <property type="entry name" value="Amidohydro-rel"/>
</dbReference>
<dbReference type="RefSeq" id="WP_189424309.1">
    <property type="nucleotide sequence ID" value="NZ_BMZE01000001.1"/>
</dbReference>
<accession>A0A918S0T5</accession>
<sequence length="275" mass="30807">MRIIDTHLHLVYQDHFNYPWLDGAPAINRNWSVENYLEEARPLGIEAALHMEVDVAETDIVAESRFMTTVHPAVIGAIAGCRPESPGFAEQLEALAAIKGVRGVRRVLHQAPDELSQSQQFRDNIRRLARHDLNFDLCVRADQLPLATAIVDHAPDVQFVLDHCGNPDIANNGFDAWAAGLDEIAGRANVTAKVSGIVVNAQSDWNTETLRPYVEYLIERFGWDRIVWGSDHPVCTLNANLTRWVEATRTIVSGASIDEQAKLFHRNAERVYRLA</sequence>
<dbReference type="SUPFAM" id="SSF51556">
    <property type="entry name" value="Metallo-dependent hydrolases"/>
    <property type="match status" value="1"/>
</dbReference>
<dbReference type="Pfam" id="PF04909">
    <property type="entry name" value="Amidohydro_2"/>
    <property type="match status" value="1"/>
</dbReference>
<evidence type="ECO:0000313" key="3">
    <source>
        <dbReference type="EMBL" id="GHA18484.1"/>
    </source>
</evidence>
<dbReference type="GO" id="GO:0016787">
    <property type="term" value="F:hydrolase activity"/>
    <property type="evidence" value="ECO:0007669"/>
    <property type="project" value="InterPro"/>
</dbReference>
<dbReference type="InterPro" id="IPR052350">
    <property type="entry name" value="Metallo-dep_Lactonases"/>
</dbReference>
<dbReference type="PANTHER" id="PTHR43569:SF2">
    <property type="entry name" value="AMIDOHYDROLASE-RELATED DOMAIN-CONTAINING PROTEIN"/>
    <property type="match status" value="1"/>
</dbReference>
<dbReference type="EMBL" id="BMZE01000001">
    <property type="protein sequence ID" value="GHA18484.1"/>
    <property type="molecule type" value="Genomic_DNA"/>
</dbReference>
<dbReference type="InterPro" id="IPR032466">
    <property type="entry name" value="Metal_Hydrolase"/>
</dbReference>
<dbReference type="Gene3D" id="3.20.20.140">
    <property type="entry name" value="Metal-dependent hydrolases"/>
    <property type="match status" value="1"/>
</dbReference>
<dbReference type="Proteomes" id="UP000646579">
    <property type="component" value="Unassembled WGS sequence"/>
</dbReference>
<dbReference type="PANTHER" id="PTHR43569">
    <property type="entry name" value="AMIDOHYDROLASE"/>
    <property type="match status" value="1"/>
</dbReference>